<evidence type="ECO:0000256" key="2">
    <source>
        <dbReference type="HAMAP-Rule" id="MF_01940"/>
    </source>
</evidence>
<dbReference type="HAMAP" id="MF_01940">
    <property type="entry name" value="RNA_CPDase"/>
    <property type="match status" value="1"/>
</dbReference>
<dbReference type="EC" id="3.1.4.58" evidence="2"/>
<dbReference type="GO" id="GO:0008664">
    <property type="term" value="F:RNA 2',3'-cyclic 3'-phosphodiesterase activity"/>
    <property type="evidence" value="ECO:0007669"/>
    <property type="project" value="UniProtKB-EC"/>
</dbReference>
<comment type="similarity">
    <text evidence="2">Belongs to the 2H phosphoesterase superfamily. ThpR family.</text>
</comment>
<dbReference type="OrthoDB" id="7061261at2"/>
<dbReference type="Proteomes" id="UP000234456">
    <property type="component" value="Unassembled WGS sequence"/>
</dbReference>
<dbReference type="SUPFAM" id="SSF55144">
    <property type="entry name" value="LigT-like"/>
    <property type="match status" value="1"/>
</dbReference>
<dbReference type="RefSeq" id="WP_102067210.1">
    <property type="nucleotide sequence ID" value="NZ_PKQE01000005.1"/>
</dbReference>
<dbReference type="NCBIfam" id="TIGR02258">
    <property type="entry name" value="2_5_ligase"/>
    <property type="match status" value="1"/>
</dbReference>
<feature type="short sequence motif" description="HXTX 1" evidence="2">
    <location>
        <begin position="86"/>
        <end position="89"/>
    </location>
</feature>
<name>A0A2N4TML4_RALPI</name>
<accession>A0A2N4TML4</accession>
<comment type="caution">
    <text evidence="3">The sequence shown here is derived from an EMBL/GenBank/DDBJ whole genome shotgun (WGS) entry which is preliminary data.</text>
</comment>
<feature type="active site" description="Proton donor" evidence="2">
    <location>
        <position position="86"/>
    </location>
</feature>
<protein>
    <recommendedName>
        <fullName evidence="2">RNA 2',3'-cyclic phosphodiesterase</fullName>
        <shortName evidence="2">RNA 2',3'-CPDase</shortName>
        <ecNumber evidence="2">3.1.4.58</ecNumber>
    </recommendedName>
</protein>
<evidence type="ECO:0000313" key="3">
    <source>
        <dbReference type="EMBL" id="PLC40942.1"/>
    </source>
</evidence>
<feature type="active site" description="Proton acceptor" evidence="2">
    <location>
        <position position="175"/>
    </location>
</feature>
<dbReference type="AlphaFoldDB" id="A0A2N4TML4"/>
<evidence type="ECO:0000313" key="4">
    <source>
        <dbReference type="Proteomes" id="UP000234456"/>
    </source>
</evidence>
<keyword evidence="1 2" id="KW-0378">Hydrolase</keyword>
<dbReference type="InterPro" id="IPR009097">
    <property type="entry name" value="Cyclic_Pdiesterase"/>
</dbReference>
<reference evidence="3 4" key="1">
    <citation type="submission" date="2017-12" db="EMBL/GenBank/DDBJ databases">
        <title>Draft genome sequence of Ralstonia pickettii 52.</title>
        <authorList>
            <person name="Zheng B."/>
        </authorList>
    </citation>
    <scope>NUCLEOTIDE SEQUENCE [LARGE SCALE GENOMIC DNA]</scope>
    <source>
        <strain evidence="3 4">52</strain>
    </source>
</reference>
<sequence length="222" mass="24321">MRATRLSAGRHAGVDNGQIASPAFDDPAVTQLTLPGFEATPQLPAHRLFLAIKPDVDTAERIARLIQQLRPVVGFKGKALRTERLHVTLHHLGDFVHLPPDDVVARVRAAAAGLALPAFDATFNQVVSFHGRRDHRPFVLLGDEGVGGLMAFQAALGEALQHAAVPVPRAHFKPHITLLYDRGGFAPKAVEPITWTVREFVLIHSWLGKTRYDELGRWALKG</sequence>
<dbReference type="PANTHER" id="PTHR35561">
    <property type="entry name" value="RNA 2',3'-CYCLIC PHOSPHODIESTERASE"/>
    <property type="match status" value="1"/>
</dbReference>
<dbReference type="GO" id="GO:0004113">
    <property type="term" value="F:2',3'-cyclic-nucleotide 3'-phosphodiesterase activity"/>
    <property type="evidence" value="ECO:0007669"/>
    <property type="project" value="InterPro"/>
</dbReference>
<gene>
    <name evidence="3" type="ORF">C0Q88_21120</name>
</gene>
<comment type="function">
    <text evidence="2">Hydrolyzes RNA 2',3'-cyclic phosphodiester to an RNA 2'-phosphomonoester.</text>
</comment>
<evidence type="ECO:0000256" key="1">
    <source>
        <dbReference type="ARBA" id="ARBA00022801"/>
    </source>
</evidence>
<dbReference type="EMBL" id="PKQE01000005">
    <property type="protein sequence ID" value="PLC40942.1"/>
    <property type="molecule type" value="Genomic_DNA"/>
</dbReference>
<dbReference type="PANTHER" id="PTHR35561:SF1">
    <property type="entry name" value="RNA 2',3'-CYCLIC PHOSPHODIESTERASE"/>
    <property type="match status" value="1"/>
</dbReference>
<comment type="catalytic activity">
    <reaction evidence="2">
        <text>a 3'-end 2',3'-cyclophospho-ribonucleotide-RNA + H2O = a 3'-end 2'-phospho-ribonucleotide-RNA + H(+)</text>
        <dbReference type="Rhea" id="RHEA:11828"/>
        <dbReference type="Rhea" id="RHEA-COMP:10464"/>
        <dbReference type="Rhea" id="RHEA-COMP:17353"/>
        <dbReference type="ChEBI" id="CHEBI:15377"/>
        <dbReference type="ChEBI" id="CHEBI:15378"/>
        <dbReference type="ChEBI" id="CHEBI:83064"/>
        <dbReference type="ChEBI" id="CHEBI:173113"/>
        <dbReference type="EC" id="3.1.4.58"/>
    </reaction>
</comment>
<dbReference type="Pfam" id="PF13563">
    <property type="entry name" value="2_5_RNA_ligase2"/>
    <property type="match status" value="1"/>
</dbReference>
<dbReference type="Gene3D" id="3.90.1140.10">
    <property type="entry name" value="Cyclic phosphodiesterase"/>
    <property type="match status" value="1"/>
</dbReference>
<feature type="short sequence motif" description="HXTX 2" evidence="2">
    <location>
        <begin position="175"/>
        <end position="178"/>
    </location>
</feature>
<proteinExistence type="inferred from homology"/>
<organism evidence="3 4">
    <name type="scientific">Ralstonia pickettii</name>
    <name type="common">Burkholderia pickettii</name>
    <dbReference type="NCBI Taxonomy" id="329"/>
    <lineage>
        <taxon>Bacteria</taxon>
        <taxon>Pseudomonadati</taxon>
        <taxon>Pseudomonadota</taxon>
        <taxon>Betaproteobacteria</taxon>
        <taxon>Burkholderiales</taxon>
        <taxon>Burkholderiaceae</taxon>
        <taxon>Ralstonia</taxon>
    </lineage>
</organism>
<dbReference type="InterPro" id="IPR004175">
    <property type="entry name" value="RNA_CPDase"/>
</dbReference>